<evidence type="ECO:0000313" key="4">
    <source>
        <dbReference type="Proteomes" id="UP000746612"/>
    </source>
</evidence>
<feature type="compositionally biased region" description="Polar residues" evidence="1">
    <location>
        <begin position="36"/>
        <end position="60"/>
    </location>
</feature>
<organism evidence="2 4">
    <name type="scientific">Gibberella zeae</name>
    <name type="common">Wheat head blight fungus</name>
    <name type="synonym">Fusarium graminearum</name>
    <dbReference type="NCBI Taxonomy" id="5518"/>
    <lineage>
        <taxon>Eukaryota</taxon>
        <taxon>Fungi</taxon>
        <taxon>Dikarya</taxon>
        <taxon>Ascomycota</taxon>
        <taxon>Pezizomycotina</taxon>
        <taxon>Sordariomycetes</taxon>
        <taxon>Hypocreomycetidae</taxon>
        <taxon>Hypocreales</taxon>
        <taxon>Nectriaceae</taxon>
        <taxon>Fusarium</taxon>
    </lineage>
</organism>
<dbReference type="EMBL" id="CAJPIJ010000125">
    <property type="protein sequence ID" value="CAG1982251.1"/>
    <property type="molecule type" value="Genomic_DNA"/>
</dbReference>
<dbReference type="AlphaFoldDB" id="A0A4U9EXU7"/>
<feature type="region of interest" description="Disordered" evidence="1">
    <location>
        <begin position="32"/>
        <end position="87"/>
    </location>
</feature>
<evidence type="ECO:0000313" key="3">
    <source>
        <dbReference type="EMBL" id="VIO52366.1"/>
    </source>
</evidence>
<gene>
    <name evidence="3" type="ORF">FUG_LOCUS18791</name>
    <name evidence="2" type="ORF">MDCFG202_LOCUS226450</name>
</gene>
<sequence length="87" mass="9185">MDERTVPAPAPAVCNEMGGDFEAGAVVETHLRTPSIMESPTRPLTSQSSVFFQSPTSGSRGRSKMESPPHTHSNLPGPVSVEGSPDH</sequence>
<dbReference type="Proteomes" id="UP000746612">
    <property type="component" value="Unassembled WGS sequence"/>
</dbReference>
<name>A0A4U9EXU7_GIBZA</name>
<dbReference type="EMBL" id="CAAKMV010000022">
    <property type="protein sequence ID" value="VIO52366.1"/>
    <property type="molecule type" value="Genomic_DNA"/>
</dbReference>
<accession>A0A4U9EXU7</accession>
<reference evidence="2" key="2">
    <citation type="submission" date="2021-03" db="EMBL/GenBank/DDBJ databases">
        <authorList>
            <person name="Alouane T."/>
            <person name="Langin T."/>
            <person name="Bonhomme L."/>
        </authorList>
    </citation>
    <scope>NUCLEOTIDE SEQUENCE</scope>
    <source>
        <strain evidence="2">MDC_Fg202</strain>
    </source>
</reference>
<proteinExistence type="predicted"/>
<reference evidence="3" key="1">
    <citation type="submission" date="2019-04" db="EMBL/GenBank/DDBJ databases">
        <authorList>
            <person name="Melise S."/>
            <person name="Noan J."/>
            <person name="Okalmin O."/>
        </authorList>
    </citation>
    <scope>NUCLEOTIDE SEQUENCE</scope>
    <source>
        <strain evidence="3">FN9</strain>
    </source>
</reference>
<protein>
    <submittedName>
        <fullName evidence="2">Uncharacterized protein</fullName>
    </submittedName>
</protein>
<evidence type="ECO:0000256" key="1">
    <source>
        <dbReference type="SAM" id="MobiDB-lite"/>
    </source>
</evidence>
<evidence type="ECO:0000313" key="2">
    <source>
        <dbReference type="EMBL" id="CAG1982251.1"/>
    </source>
</evidence>